<dbReference type="InterPro" id="IPR003790">
    <property type="entry name" value="GHL10"/>
</dbReference>
<feature type="signal peptide" evidence="2">
    <location>
        <begin position="1"/>
        <end position="26"/>
    </location>
</feature>
<feature type="domain" description="Glycosyl hydrolase-like 10" evidence="3">
    <location>
        <begin position="46"/>
        <end position="316"/>
    </location>
</feature>
<evidence type="ECO:0000259" key="3">
    <source>
        <dbReference type="Pfam" id="PF02638"/>
    </source>
</evidence>
<dbReference type="AlphaFoldDB" id="A0A069QP55"/>
<proteinExistence type="predicted"/>
<evidence type="ECO:0000256" key="2">
    <source>
        <dbReference type="SAM" id="SignalP"/>
    </source>
</evidence>
<comment type="caution">
    <text evidence="4">The sequence shown here is derived from an EMBL/GenBank/DDBJ whole genome shotgun (WGS) entry which is preliminary data.</text>
</comment>
<reference evidence="4 5" key="1">
    <citation type="submission" date="2013-08" db="EMBL/GenBank/DDBJ databases">
        <authorList>
            <person name="Weinstock G."/>
            <person name="Sodergren E."/>
            <person name="Wylie T."/>
            <person name="Fulton L."/>
            <person name="Fulton R."/>
            <person name="Fronick C."/>
            <person name="O'Laughlin M."/>
            <person name="Godfrey J."/>
            <person name="Miner T."/>
            <person name="Herter B."/>
            <person name="Appelbaum E."/>
            <person name="Cordes M."/>
            <person name="Lek S."/>
            <person name="Wollam A."/>
            <person name="Pepin K.H."/>
            <person name="Palsikar V.B."/>
            <person name="Mitreva M."/>
            <person name="Wilson R.K."/>
        </authorList>
    </citation>
    <scope>NUCLEOTIDE SEQUENCE [LARGE SCALE GENOMIC DNA]</scope>
    <source>
        <strain evidence="4 5">ATCC 15930</strain>
    </source>
</reference>
<dbReference type="PANTHER" id="PTHR43405">
    <property type="entry name" value="GLYCOSYL HYDROLASE DIGH"/>
    <property type="match status" value="1"/>
</dbReference>
<dbReference type="EMBL" id="JNGW01000012">
    <property type="protein sequence ID" value="KDR53794.1"/>
    <property type="molecule type" value="Genomic_DNA"/>
</dbReference>
<name>A0A069QP55_HOYLO</name>
<dbReference type="eggNOG" id="COG1649">
    <property type="taxonomic scope" value="Bacteria"/>
</dbReference>
<protein>
    <recommendedName>
        <fullName evidence="3">Glycosyl hydrolase-like 10 domain-containing protein</fullName>
    </recommendedName>
</protein>
<sequence length="573" mass="64625">MVKQLSFSNRFLLLFFALSTATMLCAKSFSFFKPNGLNGWKMPKREVRAVWLTTIGGLDWPHSYAQNELMAGRQKQELRDILDKLQRAGINTVLFQARVRGTVVYPSQLEPWDGCLSGVPGRSPGYDPLAFAIDECHKRGMELHAWVVTIPVGKWNALGCKTLRSKYPHLIKRIGEEGYMDPENTATATYLANFCKEITDRYDVDGIHLDYIRYPETWKINIAHDAARQNITTIVRAIGEKVKASKPWIKYSCSPIGKFSDLSRFASNGWNAYAKVCQDAQGWLRDGLMDALFPMMYFQGNHFFPFAIDWAEQSYGRMLVPGLGIYFMSPSEKNWSLDVITREMQVARQYGMGHAYFRSKFFTDNLKGIYTYAQRVFTPTLALPPAMTWENNKLPAPPSELNTSEEQGKAIISWRGGRSANNSPYILYNVYASTSYPVDVTDARNLIAMRYAKNHIVVSPRNAQMYFAVTSIDRYGNESQPLQTGKAAGGVKSELKMLAYSDGKVSLPKSADATWGRVWVVETLQGQHVATLSSMADKLDVRSINDGVYVLRALNSKGVGHRLGMFTKKARKL</sequence>
<dbReference type="InterPro" id="IPR017853">
    <property type="entry name" value="GH"/>
</dbReference>
<keyword evidence="5" id="KW-1185">Reference proteome</keyword>
<dbReference type="SUPFAM" id="SSF51445">
    <property type="entry name" value="(Trans)glycosidases"/>
    <property type="match status" value="1"/>
</dbReference>
<dbReference type="InterPro" id="IPR052177">
    <property type="entry name" value="Divisome_Glycosyl_Hydrolase"/>
</dbReference>
<dbReference type="PANTHER" id="PTHR43405:SF1">
    <property type="entry name" value="GLYCOSYL HYDROLASE DIGH"/>
    <property type="match status" value="1"/>
</dbReference>
<dbReference type="Pfam" id="PF02638">
    <property type="entry name" value="GHL10"/>
    <property type="match status" value="1"/>
</dbReference>
<evidence type="ECO:0000256" key="1">
    <source>
        <dbReference type="ARBA" id="ARBA00022729"/>
    </source>
</evidence>
<feature type="chain" id="PRO_5001665568" description="Glycosyl hydrolase-like 10 domain-containing protein" evidence="2">
    <location>
        <begin position="27"/>
        <end position="573"/>
    </location>
</feature>
<dbReference type="HOGENOM" id="CLU_019247_3_0_10"/>
<dbReference type="InterPro" id="IPR013783">
    <property type="entry name" value="Ig-like_fold"/>
</dbReference>
<evidence type="ECO:0000313" key="4">
    <source>
        <dbReference type="EMBL" id="KDR53794.1"/>
    </source>
</evidence>
<dbReference type="RefSeq" id="WP_025789802.1">
    <property type="nucleotide sequence ID" value="NZ_KB899210.1"/>
</dbReference>
<accession>A0A069QP55</accession>
<dbReference type="Gene3D" id="2.60.40.10">
    <property type="entry name" value="Immunoglobulins"/>
    <property type="match status" value="1"/>
</dbReference>
<gene>
    <name evidence="4" type="ORF">HMPREF1991_00161</name>
</gene>
<dbReference type="PATRIC" id="fig|1122985.7.peg.169"/>
<dbReference type="Gene3D" id="3.20.20.80">
    <property type="entry name" value="Glycosidases"/>
    <property type="match status" value="1"/>
</dbReference>
<dbReference type="Proteomes" id="UP000027442">
    <property type="component" value="Unassembled WGS sequence"/>
</dbReference>
<organism evidence="4 5">
    <name type="scientific">Hoylesella loescheii DSM 19665 = JCM 12249 = ATCC 15930</name>
    <dbReference type="NCBI Taxonomy" id="1122985"/>
    <lineage>
        <taxon>Bacteria</taxon>
        <taxon>Pseudomonadati</taxon>
        <taxon>Bacteroidota</taxon>
        <taxon>Bacteroidia</taxon>
        <taxon>Bacteroidales</taxon>
        <taxon>Prevotellaceae</taxon>
        <taxon>Hoylesella</taxon>
    </lineage>
</organism>
<evidence type="ECO:0000313" key="5">
    <source>
        <dbReference type="Proteomes" id="UP000027442"/>
    </source>
</evidence>
<keyword evidence="1 2" id="KW-0732">Signal</keyword>